<organism evidence="1 2">
    <name type="scientific">Caerostris extrusa</name>
    <name type="common">Bark spider</name>
    <name type="synonym">Caerostris bankana</name>
    <dbReference type="NCBI Taxonomy" id="172846"/>
    <lineage>
        <taxon>Eukaryota</taxon>
        <taxon>Metazoa</taxon>
        <taxon>Ecdysozoa</taxon>
        <taxon>Arthropoda</taxon>
        <taxon>Chelicerata</taxon>
        <taxon>Arachnida</taxon>
        <taxon>Araneae</taxon>
        <taxon>Araneomorphae</taxon>
        <taxon>Entelegynae</taxon>
        <taxon>Araneoidea</taxon>
        <taxon>Araneidae</taxon>
        <taxon>Caerostris</taxon>
    </lineage>
</organism>
<evidence type="ECO:0000313" key="2">
    <source>
        <dbReference type="Proteomes" id="UP001054945"/>
    </source>
</evidence>
<sequence length="102" mass="11011">MTQECRSDLPLRIFPEAKPPANSTTAAFLVVPESNPDNDVPGAKERWVGNTGDMSSHRAVYHSCLSICQIPLHLGWASAVHLQRHEGRCAGAIPGADHLSDV</sequence>
<gene>
    <name evidence="1" type="ORF">CEXT_355831</name>
</gene>
<dbReference type="Proteomes" id="UP001054945">
    <property type="component" value="Unassembled WGS sequence"/>
</dbReference>
<accession>A0AAV4PQJ9</accession>
<dbReference type="EMBL" id="BPLR01005031">
    <property type="protein sequence ID" value="GIX99331.1"/>
    <property type="molecule type" value="Genomic_DNA"/>
</dbReference>
<name>A0AAV4PQJ9_CAEEX</name>
<reference evidence="1 2" key="1">
    <citation type="submission" date="2021-06" db="EMBL/GenBank/DDBJ databases">
        <title>Caerostris extrusa draft genome.</title>
        <authorList>
            <person name="Kono N."/>
            <person name="Arakawa K."/>
        </authorList>
    </citation>
    <scope>NUCLEOTIDE SEQUENCE [LARGE SCALE GENOMIC DNA]</scope>
</reference>
<keyword evidence="2" id="KW-1185">Reference proteome</keyword>
<evidence type="ECO:0000313" key="1">
    <source>
        <dbReference type="EMBL" id="GIX99331.1"/>
    </source>
</evidence>
<dbReference type="AlphaFoldDB" id="A0AAV4PQJ9"/>
<proteinExistence type="predicted"/>
<protein>
    <submittedName>
        <fullName evidence="1">Uncharacterized protein</fullName>
    </submittedName>
</protein>
<comment type="caution">
    <text evidence="1">The sequence shown here is derived from an EMBL/GenBank/DDBJ whole genome shotgun (WGS) entry which is preliminary data.</text>
</comment>